<dbReference type="RefSeq" id="WP_255332656.1">
    <property type="nucleotide sequence ID" value="NZ_VOTZ01000012.1"/>
</dbReference>
<dbReference type="AlphaFoldDB" id="A0ABD4TIE3"/>
<organism evidence="1 2">
    <name type="scientific">Methanocalculus taiwanensis</name>
    <dbReference type="NCBI Taxonomy" id="106207"/>
    <lineage>
        <taxon>Archaea</taxon>
        <taxon>Methanobacteriati</taxon>
        <taxon>Methanobacteriota</taxon>
        <taxon>Stenosarchaea group</taxon>
        <taxon>Methanomicrobia</taxon>
        <taxon>Methanomicrobiales</taxon>
        <taxon>Methanocalculaceae</taxon>
        <taxon>Methanocalculus</taxon>
    </lineage>
</organism>
<proteinExistence type="predicted"/>
<accession>A0ABD4TIE3</accession>
<reference evidence="1 2" key="1">
    <citation type="submission" date="2019-08" db="EMBL/GenBank/DDBJ databases">
        <authorList>
            <person name="Chen S.-C."/>
            <person name="Lai M.-C."/>
            <person name="You Y.-T."/>
        </authorList>
    </citation>
    <scope>NUCLEOTIDE SEQUENCE [LARGE SCALE GENOMIC DNA]</scope>
    <source>
        <strain evidence="1 2">P2F9704a</strain>
    </source>
</reference>
<sequence>MMKVKTLHEIHVEGIQALYKTLGPVDMIRFLQMFDHGKGDYTEERNKWLSENLEEIYAEIVEMQEDTESDNPP</sequence>
<evidence type="ECO:0000313" key="2">
    <source>
        <dbReference type="Proteomes" id="UP001524383"/>
    </source>
</evidence>
<keyword evidence="2" id="KW-1185">Reference proteome</keyword>
<gene>
    <name evidence="1" type="ORF">FTO68_06885</name>
</gene>
<protein>
    <submittedName>
        <fullName evidence="1">Uncharacterized protein</fullName>
    </submittedName>
</protein>
<name>A0ABD4TIE3_9EURY</name>
<evidence type="ECO:0000313" key="1">
    <source>
        <dbReference type="EMBL" id="MCQ1538707.1"/>
    </source>
</evidence>
<comment type="caution">
    <text evidence="1">The sequence shown here is derived from an EMBL/GenBank/DDBJ whole genome shotgun (WGS) entry which is preliminary data.</text>
</comment>
<dbReference type="EMBL" id="VOTZ01000012">
    <property type="protein sequence ID" value="MCQ1538707.1"/>
    <property type="molecule type" value="Genomic_DNA"/>
</dbReference>
<dbReference type="Proteomes" id="UP001524383">
    <property type="component" value="Unassembled WGS sequence"/>
</dbReference>